<proteinExistence type="predicted"/>
<dbReference type="EMBL" id="CP012700">
    <property type="protein sequence ID" value="ALH81346.1"/>
    <property type="molecule type" value="Genomic_DNA"/>
</dbReference>
<protein>
    <recommendedName>
        <fullName evidence="1">DUF5655 domain-containing protein</fullName>
    </recommendedName>
</protein>
<dbReference type="Pfam" id="PF14117">
    <property type="entry name" value="DUF4287"/>
    <property type="match status" value="1"/>
</dbReference>
<dbReference type="AlphaFoldDB" id="A0A0N9UCF5"/>
<sequence>MADEFEKMGENLRAKTGKGLDEWVATARAAGIAGHMALVSYLKSEHGLGHGYANMIVHAANASAAVSQDGDDLVTAAFDGTKAHWRPLYDRLVGLVQGFGGDVEFAPKKGYVSLRRKKQFALLQPSTKDRFDIGLALKGVEPAGRLEPAGSWNAMVSHRVRIAADEEAGDDVADWLRAAYDRAG</sequence>
<dbReference type="PATRIC" id="fig|33050.5.peg.2800"/>
<feature type="domain" description="DUF5655" evidence="1">
    <location>
        <begin position="75"/>
        <end position="181"/>
    </location>
</feature>
<dbReference type="Pfam" id="PF18899">
    <property type="entry name" value="DUF5655"/>
    <property type="match status" value="1"/>
</dbReference>
<evidence type="ECO:0000313" key="2">
    <source>
        <dbReference type="EMBL" id="ALH81346.1"/>
    </source>
</evidence>
<name>A0A0N9UCF5_SPHMC</name>
<organism evidence="2 3">
    <name type="scientific">Sphingopyxis macrogoltabida</name>
    <name type="common">Sphingomonas macrogoltabidus</name>
    <dbReference type="NCBI Taxonomy" id="33050"/>
    <lineage>
        <taxon>Bacteria</taxon>
        <taxon>Pseudomonadati</taxon>
        <taxon>Pseudomonadota</taxon>
        <taxon>Alphaproteobacteria</taxon>
        <taxon>Sphingomonadales</taxon>
        <taxon>Sphingomonadaceae</taxon>
        <taxon>Sphingopyxis</taxon>
    </lineage>
</organism>
<dbReference type="KEGG" id="smag:AN936_13535"/>
<gene>
    <name evidence="2" type="ORF">AN936_13535</name>
</gene>
<evidence type="ECO:0000259" key="1">
    <source>
        <dbReference type="Pfam" id="PF18899"/>
    </source>
</evidence>
<dbReference type="OrthoDB" id="9809825at2"/>
<dbReference type="InterPro" id="IPR025629">
    <property type="entry name" value="DUF4287"/>
</dbReference>
<accession>A0A0N9UCF5</accession>
<dbReference type="InterPro" id="IPR043714">
    <property type="entry name" value="DUF5655"/>
</dbReference>
<evidence type="ECO:0000313" key="3">
    <source>
        <dbReference type="Proteomes" id="UP000058074"/>
    </source>
</evidence>
<dbReference type="RefSeq" id="WP_054590285.1">
    <property type="nucleotide sequence ID" value="NZ_CP012700.1"/>
</dbReference>
<reference evidence="2 3" key="1">
    <citation type="journal article" date="2015" name="Genome Announc.">
        <title>Complete Genome Sequence of Polypropylene Glycol- and Polyethylene Glycol-Degrading Sphingopyxis macrogoltabida Strain EY-1.</title>
        <authorList>
            <person name="Ohtsubo Y."/>
            <person name="Nagata Y."/>
            <person name="Numata M."/>
            <person name="Tsuchikane K."/>
            <person name="Hosoyama A."/>
            <person name="Yamazoe A."/>
            <person name="Tsuda M."/>
            <person name="Fujita N."/>
            <person name="Kawai F."/>
        </authorList>
    </citation>
    <scope>NUCLEOTIDE SEQUENCE [LARGE SCALE GENOMIC DNA]</scope>
    <source>
        <strain evidence="2 3">EY-1</strain>
    </source>
</reference>
<dbReference type="Proteomes" id="UP000058074">
    <property type="component" value="Chromosome"/>
</dbReference>